<dbReference type="KEGG" id="bsol:FSW04_07280"/>
<dbReference type="OrthoDB" id="4571023at2"/>
<keyword evidence="3" id="KW-1185">Reference proteome</keyword>
<accession>A0A5B8UCJ5</accession>
<dbReference type="InterPro" id="IPR051448">
    <property type="entry name" value="CdaR-like_regulators"/>
</dbReference>
<proteinExistence type="predicted"/>
<organism evidence="2 3">
    <name type="scientific">Baekduia soli</name>
    <dbReference type="NCBI Taxonomy" id="496014"/>
    <lineage>
        <taxon>Bacteria</taxon>
        <taxon>Bacillati</taxon>
        <taxon>Actinomycetota</taxon>
        <taxon>Thermoleophilia</taxon>
        <taxon>Solirubrobacterales</taxon>
        <taxon>Baekduiaceae</taxon>
        <taxon>Baekduia</taxon>
    </lineage>
</organism>
<dbReference type="InterPro" id="IPR025736">
    <property type="entry name" value="PucR_C-HTH_dom"/>
</dbReference>
<dbReference type="Proteomes" id="UP000321805">
    <property type="component" value="Chromosome"/>
</dbReference>
<evidence type="ECO:0000313" key="3">
    <source>
        <dbReference type="Proteomes" id="UP000321805"/>
    </source>
</evidence>
<gene>
    <name evidence="2" type="ORF">FSW04_07280</name>
</gene>
<reference evidence="2 3" key="1">
    <citation type="journal article" date="2018" name="J. Microbiol.">
        <title>Baekduia soli gen. nov., sp. nov., a novel bacterium isolated from the soil of Baekdu Mountain and proposal of a novel family name, Baekduiaceae fam. nov.</title>
        <authorList>
            <person name="An D.S."/>
            <person name="Siddiqi M.Z."/>
            <person name="Kim K.H."/>
            <person name="Yu H.S."/>
            <person name="Im W.T."/>
        </authorList>
    </citation>
    <scope>NUCLEOTIDE SEQUENCE [LARGE SCALE GENOMIC DNA]</scope>
    <source>
        <strain evidence="2 3">BR7-21</strain>
    </source>
</reference>
<dbReference type="PANTHER" id="PTHR33744">
    <property type="entry name" value="CARBOHYDRATE DIACID REGULATOR"/>
    <property type="match status" value="1"/>
</dbReference>
<evidence type="ECO:0000259" key="1">
    <source>
        <dbReference type="Pfam" id="PF13556"/>
    </source>
</evidence>
<dbReference type="EMBL" id="CP042430">
    <property type="protein sequence ID" value="QEC50684.1"/>
    <property type="molecule type" value="Genomic_DNA"/>
</dbReference>
<dbReference type="Pfam" id="PF13556">
    <property type="entry name" value="HTH_30"/>
    <property type="match status" value="1"/>
</dbReference>
<feature type="domain" description="PucR C-terminal helix-turn-helix" evidence="1">
    <location>
        <begin position="75"/>
        <end position="131"/>
    </location>
</feature>
<dbReference type="Gene3D" id="1.10.10.2840">
    <property type="entry name" value="PucR C-terminal helix-turn-helix domain"/>
    <property type="match status" value="1"/>
</dbReference>
<sequence>MGVGRPVAAVAAARASVRDARAAADLARRAGPGGAPVRWFEDLDLVAWALTTADPAGVQAKAAALLAPLADDGVLLESLSAYLAHNLNAVRAARALSIHPNSLRYRLARIEERLGCSLQDPGTIGLLHAAVGVLRGGPAA</sequence>
<name>A0A5B8UCJ5_9ACTN</name>
<protein>
    <submittedName>
        <fullName evidence="2">PucR family transcriptional regulator</fullName>
    </submittedName>
</protein>
<dbReference type="InterPro" id="IPR042070">
    <property type="entry name" value="PucR_C-HTH_sf"/>
</dbReference>
<evidence type="ECO:0000313" key="2">
    <source>
        <dbReference type="EMBL" id="QEC50684.1"/>
    </source>
</evidence>
<dbReference type="AlphaFoldDB" id="A0A5B8UCJ5"/>
<dbReference type="PANTHER" id="PTHR33744:SF1">
    <property type="entry name" value="DNA-BINDING TRANSCRIPTIONAL ACTIVATOR ADER"/>
    <property type="match status" value="1"/>
</dbReference>